<dbReference type="Proteomes" id="UP000244898">
    <property type="component" value="Unassembled WGS sequence"/>
</dbReference>
<dbReference type="EMBL" id="ONZG01000002">
    <property type="protein sequence ID" value="SPJ27501.1"/>
    <property type="molecule type" value="Genomic_DNA"/>
</dbReference>
<keyword evidence="1" id="KW-0812">Transmembrane</keyword>
<gene>
    <name evidence="2" type="ORF">TRM7615_00991</name>
</gene>
<keyword evidence="1" id="KW-0472">Membrane</keyword>
<reference evidence="3" key="1">
    <citation type="submission" date="2018-03" db="EMBL/GenBank/DDBJ databases">
        <authorList>
            <person name="Rodrigo-Torres L."/>
            <person name="Arahal R. D."/>
            <person name="Lucena T."/>
        </authorList>
    </citation>
    <scope>NUCLEOTIDE SEQUENCE [LARGE SCALE GENOMIC DNA]</scope>
    <source>
        <strain evidence="3">CECT 7615</strain>
    </source>
</reference>
<dbReference type="AlphaFoldDB" id="A0A2R8C4Y0"/>
<keyword evidence="1" id="KW-1133">Transmembrane helix</keyword>
<name>A0A2R8C4Y0_9RHOB</name>
<proteinExistence type="predicted"/>
<evidence type="ECO:0000256" key="1">
    <source>
        <dbReference type="SAM" id="Phobius"/>
    </source>
</evidence>
<protein>
    <submittedName>
        <fullName evidence="2">Uncharacterized protein</fullName>
    </submittedName>
</protein>
<organism evidence="2 3">
    <name type="scientific">Falsiruegeria mediterranea M17</name>
    <dbReference type="NCBI Taxonomy" id="1200281"/>
    <lineage>
        <taxon>Bacteria</taxon>
        <taxon>Pseudomonadati</taxon>
        <taxon>Pseudomonadota</taxon>
        <taxon>Alphaproteobacteria</taxon>
        <taxon>Rhodobacterales</taxon>
        <taxon>Roseobacteraceae</taxon>
        <taxon>Falsiruegeria</taxon>
    </lineage>
</organism>
<evidence type="ECO:0000313" key="3">
    <source>
        <dbReference type="Proteomes" id="UP000244898"/>
    </source>
</evidence>
<sequence length="175" mass="19836">MHRHKGRTLYYESKSRRALRLLQSALKSAAMVGMSAWLYTLPNPNLVLLIILAGWGVLDLLRNLSRRPLIFTVGPEGIRFQAPDGTRVNVFWSLVRSFELNRRNKSSVFGKSWINLDDPDKGRHSLRIPLQSLDPDICDQLIAAIQTYRLDVTAPWQQQLAYHVGGLNRLDSSAG</sequence>
<keyword evidence="3" id="KW-1185">Reference proteome</keyword>
<accession>A0A2R8C4Y0</accession>
<evidence type="ECO:0000313" key="2">
    <source>
        <dbReference type="EMBL" id="SPJ27501.1"/>
    </source>
</evidence>
<feature type="transmembrane region" description="Helical" evidence="1">
    <location>
        <begin position="45"/>
        <end position="61"/>
    </location>
</feature>